<evidence type="ECO:0000259" key="1">
    <source>
        <dbReference type="Pfam" id="PF13021"/>
    </source>
</evidence>
<proteinExistence type="predicted"/>
<comment type="caution">
    <text evidence="2">The sequence shown here is derived from an EMBL/GenBank/DDBJ whole genome shotgun (WGS) entry which is preliminary data.</text>
</comment>
<dbReference type="OrthoDB" id="72213at2"/>
<evidence type="ECO:0000313" key="3">
    <source>
        <dbReference type="Proteomes" id="UP000252585"/>
    </source>
</evidence>
<dbReference type="InterPro" id="IPR024976">
    <property type="entry name" value="DUF3885"/>
</dbReference>
<evidence type="ECO:0000313" key="2">
    <source>
        <dbReference type="EMBL" id="RCW63367.1"/>
    </source>
</evidence>
<keyword evidence="3" id="KW-1185">Reference proteome</keyword>
<gene>
    <name evidence="2" type="ORF">DFR57_11834</name>
</gene>
<dbReference type="Pfam" id="PF13021">
    <property type="entry name" value="DUF3885"/>
    <property type="match status" value="1"/>
</dbReference>
<feature type="domain" description="DUF3885" evidence="1">
    <location>
        <begin position="5"/>
        <end position="196"/>
    </location>
</feature>
<name>A0A368XAA9_9BACI</name>
<organism evidence="2 3">
    <name type="scientific">Saliterribacillus persicus</name>
    <dbReference type="NCBI Taxonomy" id="930114"/>
    <lineage>
        <taxon>Bacteria</taxon>
        <taxon>Bacillati</taxon>
        <taxon>Bacillota</taxon>
        <taxon>Bacilli</taxon>
        <taxon>Bacillales</taxon>
        <taxon>Bacillaceae</taxon>
        <taxon>Saliterribacillus</taxon>
    </lineage>
</organism>
<reference evidence="2 3" key="1">
    <citation type="submission" date="2018-07" db="EMBL/GenBank/DDBJ databases">
        <title>Genomic Encyclopedia of Type Strains, Phase IV (KMG-IV): sequencing the most valuable type-strain genomes for metagenomic binning, comparative biology and taxonomic classification.</title>
        <authorList>
            <person name="Goeker M."/>
        </authorList>
    </citation>
    <scope>NUCLEOTIDE SEQUENCE [LARGE SCALE GENOMIC DNA]</scope>
    <source>
        <strain evidence="2 3">DSM 27696</strain>
    </source>
</reference>
<dbReference type="Proteomes" id="UP000252585">
    <property type="component" value="Unassembled WGS sequence"/>
</dbReference>
<protein>
    <recommendedName>
        <fullName evidence="1">DUF3885 domain-containing protein</fullName>
    </recommendedName>
</protein>
<dbReference type="EMBL" id="QPJJ01000018">
    <property type="protein sequence ID" value="RCW63367.1"/>
    <property type="molecule type" value="Genomic_DNA"/>
</dbReference>
<accession>A0A368XAA9</accession>
<sequence>MNHIDYLQSKFENLDLVNSSFHELPLSLHIKLQDEFYQLDDQGEINLEYFKKVYDSAINMFDELFNESDVLYLVTVVRIEKPLTKPLGLYSKFTSKSNNYRLKTFKEFDEDGQTIQFSLETRKKDIAYKKMIKAICNQDFKELTPRFTDKLVTYPEVFFINKYKGLIFHIYDDRGAFILFNDEKVHKDFNIKYSTLLRRE</sequence>
<dbReference type="AlphaFoldDB" id="A0A368XAA9"/>